<protein>
    <submittedName>
        <fullName evidence="2">Uncharacterized protein</fullName>
    </submittedName>
</protein>
<feature type="chain" id="PRO_5012113764" evidence="1">
    <location>
        <begin position="16"/>
        <end position="239"/>
    </location>
</feature>
<dbReference type="Proteomes" id="UP000094527">
    <property type="component" value="Unassembled WGS sequence"/>
</dbReference>
<evidence type="ECO:0000256" key="1">
    <source>
        <dbReference type="SAM" id="SignalP"/>
    </source>
</evidence>
<keyword evidence="1" id="KW-0732">Signal</keyword>
<comment type="caution">
    <text evidence="2">The sequence shown here is derived from an EMBL/GenBank/DDBJ whole genome shotgun (WGS) entry which is preliminary data.</text>
</comment>
<sequence length="239" mass="26631">MLLFLLLLLAQNSHSRVIDCVDDPTSFSKSLWKFNIQRKVASFNGTAVIGVEGTDSKVAKDVYATATFPPGATKNVFLYLEYLNESPRRISIQPSKTSGIDLLPGTLADWTDTVQQVALQSNNEIKLTMLLKTGQSVYFRKMVLYHSRTLMTFHAPTFVSTTTRPARRPGRLVQAPVNQQLAAVQRVTLESNPAQFVQSVLVFAIATATKSADADGRKKEIKNNQFRSQIKIRTFCLFA</sequence>
<dbReference type="EMBL" id="LJIJ01000036">
    <property type="protein sequence ID" value="ODN04748.1"/>
    <property type="molecule type" value="Genomic_DNA"/>
</dbReference>
<evidence type="ECO:0000313" key="2">
    <source>
        <dbReference type="EMBL" id="ODN04748.1"/>
    </source>
</evidence>
<keyword evidence="3" id="KW-1185">Reference proteome</keyword>
<proteinExistence type="predicted"/>
<accession>A0A1D2NHK2</accession>
<organism evidence="2 3">
    <name type="scientific">Orchesella cincta</name>
    <name type="common">Springtail</name>
    <name type="synonym">Podura cincta</name>
    <dbReference type="NCBI Taxonomy" id="48709"/>
    <lineage>
        <taxon>Eukaryota</taxon>
        <taxon>Metazoa</taxon>
        <taxon>Ecdysozoa</taxon>
        <taxon>Arthropoda</taxon>
        <taxon>Hexapoda</taxon>
        <taxon>Collembola</taxon>
        <taxon>Entomobryomorpha</taxon>
        <taxon>Entomobryoidea</taxon>
        <taxon>Orchesellidae</taxon>
        <taxon>Orchesellinae</taxon>
        <taxon>Orchesella</taxon>
    </lineage>
</organism>
<gene>
    <name evidence="2" type="ORF">Ocin01_01935</name>
</gene>
<dbReference type="AlphaFoldDB" id="A0A1D2NHK2"/>
<reference evidence="2 3" key="1">
    <citation type="journal article" date="2016" name="Genome Biol. Evol.">
        <title>Gene Family Evolution Reflects Adaptation to Soil Environmental Stressors in the Genome of the Collembolan Orchesella cincta.</title>
        <authorList>
            <person name="Faddeeva-Vakhrusheva A."/>
            <person name="Derks M.F."/>
            <person name="Anvar S.Y."/>
            <person name="Agamennone V."/>
            <person name="Suring W."/>
            <person name="Smit S."/>
            <person name="van Straalen N.M."/>
            <person name="Roelofs D."/>
        </authorList>
    </citation>
    <scope>NUCLEOTIDE SEQUENCE [LARGE SCALE GENOMIC DNA]</scope>
    <source>
        <tissue evidence="2">Mixed pool</tissue>
    </source>
</reference>
<feature type="signal peptide" evidence="1">
    <location>
        <begin position="1"/>
        <end position="15"/>
    </location>
</feature>
<evidence type="ECO:0000313" key="3">
    <source>
        <dbReference type="Proteomes" id="UP000094527"/>
    </source>
</evidence>
<name>A0A1D2NHK2_ORCCI</name>